<dbReference type="Pfam" id="PF22507">
    <property type="entry name" value="DUF6994"/>
    <property type="match status" value="1"/>
</dbReference>
<protein>
    <submittedName>
        <fullName evidence="2">Uncharacterized protein</fullName>
    </submittedName>
</protein>
<organism evidence="2 3">
    <name type="scientific">Phycicoccus duodecadis</name>
    <dbReference type="NCBI Taxonomy" id="173053"/>
    <lineage>
        <taxon>Bacteria</taxon>
        <taxon>Bacillati</taxon>
        <taxon>Actinomycetota</taxon>
        <taxon>Actinomycetes</taxon>
        <taxon>Micrococcales</taxon>
        <taxon>Intrasporangiaceae</taxon>
        <taxon>Phycicoccus</taxon>
    </lineage>
</organism>
<accession>A0A2N3YFV4</accession>
<gene>
    <name evidence="2" type="ORF">ATL31_0533</name>
</gene>
<proteinExistence type="predicted"/>
<evidence type="ECO:0000313" key="3">
    <source>
        <dbReference type="Proteomes" id="UP000233781"/>
    </source>
</evidence>
<sequence>MTEPPVIDTSFDVRTDARGKDPDSHSPTLRRYHQLLWSKPLPNGETFDLVTTRPRAYLYHQSHRGEFFLGSDSVIPSFKSWLVAGPVLDQLDDGEVESFRDLGHTIGGFMVFPGNQIERKWTINTGRGMHRRIADRMDLTLECIRRYYDGDTRTPLGPTIARYDDFFALFGSFAGYVEFFLLQDLVDRETGGVKFFLPSTDFGAGAIPGDVETYREYRDRSVDFIAARNSRIDRWSKEHLPSGSES</sequence>
<dbReference type="Proteomes" id="UP000233781">
    <property type="component" value="Unassembled WGS sequence"/>
</dbReference>
<evidence type="ECO:0000256" key="1">
    <source>
        <dbReference type="SAM" id="MobiDB-lite"/>
    </source>
</evidence>
<evidence type="ECO:0000313" key="2">
    <source>
        <dbReference type="EMBL" id="PKW25733.1"/>
    </source>
</evidence>
<keyword evidence="3" id="KW-1185">Reference proteome</keyword>
<feature type="compositionally biased region" description="Basic and acidic residues" evidence="1">
    <location>
        <begin position="11"/>
        <end position="24"/>
    </location>
</feature>
<feature type="region of interest" description="Disordered" evidence="1">
    <location>
        <begin position="1"/>
        <end position="27"/>
    </location>
</feature>
<reference evidence="2 3" key="1">
    <citation type="submission" date="2017-12" db="EMBL/GenBank/DDBJ databases">
        <title>Sequencing the genomes of 1000 Actinobacteria strains.</title>
        <authorList>
            <person name="Klenk H.-P."/>
        </authorList>
    </citation>
    <scope>NUCLEOTIDE SEQUENCE [LARGE SCALE GENOMIC DNA]</scope>
    <source>
        <strain evidence="2 3">DSM 12806</strain>
    </source>
</reference>
<dbReference type="OrthoDB" id="1664004at2"/>
<name>A0A2N3YFV4_9MICO</name>
<dbReference type="InterPro" id="IPR054263">
    <property type="entry name" value="DUF6994"/>
</dbReference>
<dbReference type="AlphaFoldDB" id="A0A2N3YFV4"/>
<comment type="caution">
    <text evidence="2">The sequence shown here is derived from an EMBL/GenBank/DDBJ whole genome shotgun (WGS) entry which is preliminary data.</text>
</comment>
<dbReference type="EMBL" id="PJNE01000001">
    <property type="protein sequence ID" value="PKW25733.1"/>
    <property type="molecule type" value="Genomic_DNA"/>
</dbReference>